<dbReference type="SMART" id="SM00146">
    <property type="entry name" value="PI3Kc"/>
    <property type="match status" value="1"/>
</dbReference>
<dbReference type="InterPro" id="IPR000403">
    <property type="entry name" value="PI3/4_kinase_cat_dom"/>
</dbReference>
<dbReference type="GO" id="GO:0016020">
    <property type="term" value="C:membrane"/>
    <property type="evidence" value="ECO:0007669"/>
    <property type="project" value="TreeGrafter"/>
</dbReference>
<dbReference type="GO" id="GO:0046854">
    <property type="term" value="P:phosphatidylinositol phosphate biosynthetic process"/>
    <property type="evidence" value="ECO:0007669"/>
    <property type="project" value="InterPro"/>
</dbReference>
<feature type="region of interest" description="Disordered" evidence="6">
    <location>
        <begin position="954"/>
        <end position="1013"/>
    </location>
</feature>
<feature type="compositionally biased region" description="Low complexity" evidence="6">
    <location>
        <begin position="393"/>
        <end position="408"/>
    </location>
</feature>
<name>A0A9P6T597_9BASI</name>
<keyword evidence="4" id="KW-0808">Transferase</keyword>
<dbReference type="InterPro" id="IPR016024">
    <property type="entry name" value="ARM-type_fold"/>
</dbReference>
<dbReference type="InterPro" id="IPR011009">
    <property type="entry name" value="Kinase-like_dom_sf"/>
</dbReference>
<dbReference type="Gene3D" id="3.30.1010.10">
    <property type="entry name" value="Phosphatidylinositol 3-kinase Catalytic Subunit, Chain A, domain 4"/>
    <property type="match status" value="1"/>
</dbReference>
<evidence type="ECO:0000256" key="6">
    <source>
        <dbReference type="SAM" id="MobiDB-lite"/>
    </source>
</evidence>
<comment type="caution">
    <text evidence="9">The sequence shown here is derived from an EMBL/GenBank/DDBJ whole genome shotgun (WGS) entry which is preliminary data.</text>
</comment>
<dbReference type="InterPro" id="IPR057754">
    <property type="entry name" value="PI4-kinase_beta/PIK1_cat"/>
</dbReference>
<sequence length="1380" mass="152817">MSNSNNLNQSQIHNNSSNHKHQMKSRPTTNNSTLSAPQTSFSTSINVSNSSNNSISSGSGGGGSGLLLRLFQSEYFNVHLAIAYLKNYPDSIGITYYLINRLNEFPEKDIEFYWPQLCHLLISRPTESFALESFLIKKCQDSTHLAMKTLWYLQSSLSDLSSTPTTRSFSICRRTFNKVQSIIFSDPLLDLINHQNQQDPRITNGITNHNISTNRRQTDRIHLKTTSYLGQIKRQAFTELAKLKGQKIGEKVLPTTVGLGLVLGGIGLPQMVNQLGSVPIEQSKDHDDVFNVDRSIKNNQKNEATDNSASEEEIDQVKDKLTRNTPLSETKVNHHQKLKIPPSRDLKGKGKSHTMIETYSPSERPIGSLQVDRPLSIDFTPGPPINQNPMSLSVYDSDSSAGPSSSAVLTPEPQSNSLFLTRSYSGESSQDASDPGCATTGPMILTAPPTFTGSFSPNPIGFSNLIGGVDGFKYNSDRPLPNSQSTSSPALSPIIGKKITKFPRPTHRSRVVPTVSQSVPSLPNALASSKLDPHQLINHRDSRGLINPLQSLSIDPSTIPSSVLNQVLKSQSMRSQLDLITNLQDISTRLVIVPKIARLSALRAELTVLNHSLPKGCCLGMYCKGEETDSLGKRRAHHRIVRISPNESVVLNSADRAPFLIHVEVLEDHLDFDPYRRSNYEDLRKALAHSNFTGNSLNKRKENMSSDQFILDQQRFRNINLEEKNLGECHEPLVATGPEFLLSSPGFQMNNKNLLSTLSPEPLSILSDLEQDEKLGEGEEEVDLVDQVYGNTNEDQRLNSKAILEASEHYLRSSLQSETELPTGLQNRALDEQAWAGDKTMSSNVNRNSSGSTSQLLNSTQLTKSTLGISNVSQRKPISLDEYASRMRMAAIMLAQLNASQLTPPPLKSSAAAGMVVGGAIGLGAGFVGVTVGAGLGAVVSRLATSSGQTVITSPIGRRKNSGSLGQGSSGLTTKLDTTHAVTGSVDAPRPINEDTTQPSNSITSTSNTGIPRHKVLTPLQSEAIKDKIMKEMMLLEEERMKRMKEDARKGLKNFNEDFNNLKADQNIILKAVKEDDPSGNMLSESWEIKRERIKQSSPYGHLSNWNVFSVIVKTGADLRQEQLITQLINEFGRIWCEEKCDVWVRYYQILVTGESTGLMETIVDAVSLHSLKKAAYSKLSQQNGESLPNYTIYDHYLETFGEPHTSTFKKAQDKFMRSLVSYSIISYILQLKDRHNGNILIDKEGHLIHIDFGFVLSNSPGSLGFEMAPFKLSQDYIQLLGGIDEFKWIEFLDLFKLAFKKVRKHAERIITIVELMQLDSKLPCFGSGETTIKNIRERFQLGLTSNQCDEFIEKLILSSASSVFTKLYDSFQYYSQGVL</sequence>
<dbReference type="PROSITE" id="PS00915">
    <property type="entry name" value="PI3_4_KINASE_1"/>
    <property type="match status" value="1"/>
</dbReference>
<evidence type="ECO:0000256" key="5">
    <source>
        <dbReference type="ARBA" id="ARBA00022777"/>
    </source>
</evidence>
<protein>
    <recommendedName>
        <fullName evidence="3">1-phosphatidylinositol 4-kinase</fullName>
        <ecNumber evidence="3">2.7.1.67</ecNumber>
    </recommendedName>
</protein>
<dbReference type="InterPro" id="IPR018936">
    <property type="entry name" value="PI3/4_kinase_CS"/>
</dbReference>
<evidence type="ECO:0000313" key="9">
    <source>
        <dbReference type="EMBL" id="KAG0139431.1"/>
    </source>
</evidence>
<evidence type="ECO:0000259" key="7">
    <source>
        <dbReference type="PROSITE" id="PS50290"/>
    </source>
</evidence>
<dbReference type="PROSITE" id="PS00916">
    <property type="entry name" value="PI3_4_KINASE_2"/>
    <property type="match status" value="1"/>
</dbReference>
<comment type="catalytic activity">
    <reaction evidence="1">
        <text>a 1,2-diacyl-sn-glycero-3-phospho-(1D-myo-inositol) + ATP = a 1,2-diacyl-sn-glycero-3-phospho-(1D-myo-inositol 4-phosphate) + ADP + H(+)</text>
        <dbReference type="Rhea" id="RHEA:19877"/>
        <dbReference type="ChEBI" id="CHEBI:15378"/>
        <dbReference type="ChEBI" id="CHEBI:30616"/>
        <dbReference type="ChEBI" id="CHEBI:57880"/>
        <dbReference type="ChEBI" id="CHEBI:58178"/>
        <dbReference type="ChEBI" id="CHEBI:456216"/>
        <dbReference type="EC" id="2.7.1.67"/>
    </reaction>
</comment>
<dbReference type="FunFam" id="1.10.1070.11:FF:000016">
    <property type="entry name" value="PIK1p Phosphatidylinositol 4-kinase"/>
    <property type="match status" value="1"/>
</dbReference>
<keyword evidence="5" id="KW-0418">Kinase</keyword>
<feature type="compositionally biased region" description="Polar residues" evidence="6">
    <location>
        <begin position="297"/>
        <end position="308"/>
    </location>
</feature>
<dbReference type="InterPro" id="IPR042236">
    <property type="entry name" value="PI3K_accessory_sf"/>
</dbReference>
<dbReference type="GO" id="GO:0048015">
    <property type="term" value="P:phosphatidylinositol-mediated signaling"/>
    <property type="evidence" value="ECO:0007669"/>
    <property type="project" value="TreeGrafter"/>
</dbReference>
<dbReference type="PROSITE" id="PS50290">
    <property type="entry name" value="PI3_4_KINASE_3"/>
    <property type="match status" value="1"/>
</dbReference>
<feature type="region of interest" description="Disordered" evidence="6">
    <location>
        <begin position="297"/>
        <end position="352"/>
    </location>
</feature>
<dbReference type="Pfam" id="PF00454">
    <property type="entry name" value="PI3_PI4_kinase"/>
    <property type="match status" value="1"/>
</dbReference>
<dbReference type="EMBL" id="MU167593">
    <property type="protein sequence ID" value="KAG0139431.1"/>
    <property type="molecule type" value="Genomic_DNA"/>
</dbReference>
<proteinExistence type="inferred from homology"/>
<dbReference type="FunFam" id="1.25.40.70:FF:000015">
    <property type="entry name" value="Related to PIK1-phosphatidylinositol 4-kinase"/>
    <property type="match status" value="1"/>
</dbReference>
<dbReference type="InterPro" id="IPR015433">
    <property type="entry name" value="PI3/4_kinase"/>
</dbReference>
<dbReference type="SUPFAM" id="SSF48371">
    <property type="entry name" value="ARM repeat"/>
    <property type="match status" value="1"/>
</dbReference>
<feature type="region of interest" description="Disordered" evidence="6">
    <location>
        <begin position="378"/>
        <end position="414"/>
    </location>
</feature>
<feature type="compositionally biased region" description="Polar residues" evidence="6">
    <location>
        <begin position="973"/>
        <end position="982"/>
    </location>
</feature>
<dbReference type="PANTHER" id="PTHR10048:SF22">
    <property type="entry name" value="PHOSPHATIDYLINOSITOL 4-KINASE BETA"/>
    <property type="match status" value="1"/>
</dbReference>
<dbReference type="OrthoDB" id="10264149at2759"/>
<dbReference type="InterPro" id="IPR001263">
    <property type="entry name" value="PI3K_accessory_dom"/>
</dbReference>
<evidence type="ECO:0000259" key="8">
    <source>
        <dbReference type="PROSITE" id="PS51545"/>
    </source>
</evidence>
<evidence type="ECO:0000256" key="4">
    <source>
        <dbReference type="ARBA" id="ARBA00022679"/>
    </source>
</evidence>
<dbReference type="Proteomes" id="UP000886653">
    <property type="component" value="Unassembled WGS sequence"/>
</dbReference>
<dbReference type="Gene3D" id="1.25.40.70">
    <property type="entry name" value="Phosphatidylinositol 3-kinase, accessory domain (PIK)"/>
    <property type="match status" value="1"/>
</dbReference>
<organism evidence="9 10">
    <name type="scientific">Cronartium quercuum f. sp. fusiforme G11</name>
    <dbReference type="NCBI Taxonomy" id="708437"/>
    <lineage>
        <taxon>Eukaryota</taxon>
        <taxon>Fungi</taxon>
        <taxon>Dikarya</taxon>
        <taxon>Basidiomycota</taxon>
        <taxon>Pucciniomycotina</taxon>
        <taxon>Pucciniomycetes</taxon>
        <taxon>Pucciniales</taxon>
        <taxon>Coleosporiaceae</taxon>
        <taxon>Cronartium</taxon>
    </lineage>
</organism>
<feature type="region of interest" description="Disordered" evidence="6">
    <location>
        <begin position="1"/>
        <end position="40"/>
    </location>
</feature>
<feature type="domain" description="PI3K/PI4K catalytic" evidence="7">
    <location>
        <begin position="1085"/>
        <end position="1365"/>
    </location>
</feature>
<keyword evidence="10" id="KW-1185">Reference proteome</keyword>
<evidence type="ECO:0000313" key="10">
    <source>
        <dbReference type="Proteomes" id="UP000886653"/>
    </source>
</evidence>
<dbReference type="InterPro" id="IPR036940">
    <property type="entry name" value="PI3/4_kinase_cat_sf"/>
</dbReference>
<dbReference type="EC" id="2.7.1.67" evidence="3"/>
<feature type="region of interest" description="Disordered" evidence="6">
    <location>
        <begin position="502"/>
        <end position="522"/>
    </location>
</feature>
<dbReference type="InterPro" id="IPR049160">
    <property type="entry name" value="PI4KB-PIK1_PIK"/>
</dbReference>
<gene>
    <name evidence="9" type="ORF">CROQUDRAFT_111621</name>
</gene>
<comment type="similarity">
    <text evidence="2">Belongs to the PI3/PI4-kinase family. Type III PI4K subfamily.</text>
</comment>
<dbReference type="Pfam" id="PF21245">
    <property type="entry name" value="PI4KB-PIK1_PIK"/>
    <property type="match status" value="1"/>
</dbReference>
<dbReference type="PANTHER" id="PTHR10048">
    <property type="entry name" value="PHOSPHATIDYLINOSITOL KINASE"/>
    <property type="match status" value="1"/>
</dbReference>
<dbReference type="PROSITE" id="PS51545">
    <property type="entry name" value="PIK_HELICAL"/>
    <property type="match status" value="1"/>
</dbReference>
<evidence type="ECO:0000256" key="1">
    <source>
        <dbReference type="ARBA" id="ARBA00001686"/>
    </source>
</evidence>
<evidence type="ECO:0000256" key="2">
    <source>
        <dbReference type="ARBA" id="ARBA00006209"/>
    </source>
</evidence>
<feature type="domain" description="PIK helical" evidence="8">
    <location>
        <begin position="1"/>
        <end position="179"/>
    </location>
</feature>
<dbReference type="GO" id="GO:0005737">
    <property type="term" value="C:cytoplasm"/>
    <property type="evidence" value="ECO:0007669"/>
    <property type="project" value="TreeGrafter"/>
</dbReference>
<dbReference type="Gene3D" id="1.10.1070.11">
    <property type="entry name" value="Phosphatidylinositol 3-/4-kinase, catalytic domain"/>
    <property type="match status" value="1"/>
</dbReference>
<dbReference type="GO" id="GO:0004430">
    <property type="term" value="F:1-phosphatidylinositol 4-kinase activity"/>
    <property type="evidence" value="ECO:0007669"/>
    <property type="project" value="UniProtKB-EC"/>
</dbReference>
<reference evidence="9" key="1">
    <citation type="submission" date="2013-11" db="EMBL/GenBank/DDBJ databases">
        <title>Genome sequence of the fusiform rust pathogen reveals effectors for host alternation and coevolution with pine.</title>
        <authorList>
            <consortium name="DOE Joint Genome Institute"/>
            <person name="Smith K."/>
            <person name="Pendleton A."/>
            <person name="Kubisiak T."/>
            <person name="Anderson C."/>
            <person name="Salamov A."/>
            <person name="Aerts A."/>
            <person name="Riley R."/>
            <person name="Clum A."/>
            <person name="Lindquist E."/>
            <person name="Ence D."/>
            <person name="Campbell M."/>
            <person name="Kronenberg Z."/>
            <person name="Feau N."/>
            <person name="Dhillon B."/>
            <person name="Hamelin R."/>
            <person name="Burleigh J."/>
            <person name="Smith J."/>
            <person name="Yandell M."/>
            <person name="Nelson C."/>
            <person name="Grigoriev I."/>
            <person name="Davis J."/>
        </authorList>
    </citation>
    <scope>NUCLEOTIDE SEQUENCE</scope>
    <source>
        <strain evidence="9">G11</strain>
    </source>
</reference>
<feature type="compositionally biased region" description="Polar residues" evidence="6">
    <location>
        <begin position="25"/>
        <end position="39"/>
    </location>
</feature>
<feature type="compositionally biased region" description="Low complexity" evidence="6">
    <location>
        <begin position="996"/>
        <end position="1011"/>
    </location>
</feature>
<evidence type="ECO:0000256" key="3">
    <source>
        <dbReference type="ARBA" id="ARBA00012169"/>
    </source>
</evidence>
<dbReference type="SUPFAM" id="SSF56112">
    <property type="entry name" value="Protein kinase-like (PK-like)"/>
    <property type="match status" value="1"/>
</dbReference>
<feature type="compositionally biased region" description="Low complexity" evidence="6">
    <location>
        <begin position="1"/>
        <end position="17"/>
    </location>
</feature>
<accession>A0A9P6T597</accession>
<dbReference type="CDD" id="cd05168">
    <property type="entry name" value="PI4Kc_III_beta"/>
    <property type="match status" value="1"/>
</dbReference>